<protein>
    <submittedName>
        <fullName evidence="1">Uncharacterized protein</fullName>
    </submittedName>
</protein>
<accession>A0ABW9RN41</accession>
<comment type="caution">
    <text evidence="1">The sequence shown here is derived from an EMBL/GenBank/DDBJ whole genome shotgun (WGS) entry which is preliminary data.</text>
</comment>
<reference evidence="1 2" key="1">
    <citation type="submission" date="2019-02" db="EMBL/GenBank/DDBJ databases">
        <authorList>
            <person name="Goldberg S.R."/>
            <person name="Haltli B.A."/>
            <person name="Correa H."/>
            <person name="Russell K.G."/>
        </authorList>
    </citation>
    <scope>NUCLEOTIDE SEQUENCE [LARGE SCALE GENOMIC DNA]</scope>
    <source>
        <strain evidence="1 2">JCM 16186</strain>
    </source>
</reference>
<dbReference type="Proteomes" id="UP000798808">
    <property type="component" value="Unassembled WGS sequence"/>
</dbReference>
<evidence type="ECO:0000313" key="1">
    <source>
        <dbReference type="EMBL" id="MTI25121.1"/>
    </source>
</evidence>
<sequence length="130" mass="14592">MGLAEKRLAQEIQNDKLPAFESQIKEIAGYDIKVDIDWNTFTAYDSYPLSRLDIVFSDLTGCLKKICVDDMGKEALKEKMSTIKLTNIENADDIAMEFNGDVFDLKVKLVGDSFSAYSDSQLASYVESQL</sequence>
<gene>
    <name evidence="1" type="ORF">E1163_09230</name>
</gene>
<evidence type="ECO:0000313" key="2">
    <source>
        <dbReference type="Proteomes" id="UP000798808"/>
    </source>
</evidence>
<name>A0ABW9RN41_9BACT</name>
<organism evidence="1 2">
    <name type="scientific">Fulvivirga kasyanovii</name>
    <dbReference type="NCBI Taxonomy" id="396812"/>
    <lineage>
        <taxon>Bacteria</taxon>
        <taxon>Pseudomonadati</taxon>
        <taxon>Bacteroidota</taxon>
        <taxon>Cytophagia</taxon>
        <taxon>Cytophagales</taxon>
        <taxon>Fulvivirgaceae</taxon>
        <taxon>Fulvivirga</taxon>
    </lineage>
</organism>
<keyword evidence="2" id="KW-1185">Reference proteome</keyword>
<dbReference type="EMBL" id="SMLW01000486">
    <property type="protein sequence ID" value="MTI25121.1"/>
    <property type="molecule type" value="Genomic_DNA"/>
</dbReference>
<proteinExistence type="predicted"/>
<dbReference type="RefSeq" id="WP_155171156.1">
    <property type="nucleotide sequence ID" value="NZ_BAAAFL010000012.1"/>
</dbReference>